<dbReference type="OrthoDB" id="2288358at2759"/>
<feature type="region of interest" description="Disordered" evidence="3">
    <location>
        <begin position="461"/>
        <end position="531"/>
    </location>
</feature>
<dbReference type="InterPro" id="IPR037141">
    <property type="entry name" value="NDT80_DNA-bd_dom_sf"/>
</dbReference>
<protein>
    <recommendedName>
        <fullName evidence="4">NDT80 domain-containing protein</fullName>
    </recommendedName>
</protein>
<dbReference type="InterPro" id="IPR008967">
    <property type="entry name" value="p53-like_TF_DNA-bd_sf"/>
</dbReference>
<feature type="compositionally biased region" description="Low complexity" evidence="3">
    <location>
        <begin position="548"/>
        <end position="558"/>
    </location>
</feature>
<sequence>MTPVHPHYPLAPAAIISTAGTTPPAGLVSSVTSPTTPPVVAGHVQSYVDMYPPTHPLAAPHEDAFQDVRRFGHDQTGLPNGNGSSVAPSTPGSDNVPASGYDPSPHPLHAYMRPHSPRASLGPSVLSTVHEQEVPSQYSFPTGHLPESFETSPIQGPPNFFQSPPNLQLLSDIVSTAFQVLNFNHSVDAEVPCLLELDEDQAQQFNSESGPPDTQELQTDNATTVTNNSYNAGIFASMAPLMDPDNPDQPLPPHEQPALFPHPNPPTTGVFKTIVQFSICISARVAQMEKKIDLVQHTPKRDRGPQIIPEPRSLRGGGNLNVMALNTPQNIVTFERVQFKTATANNGKRRAAQQYYVLQVDLYATTEDGRLYRVASTQSASLVVRGRSPGHYADNHERFSQHASVPTSPTSVGFMDERRLSAGLIQGYPYATTAHHGSHPYRQHPHSRSHSISAGVAAVSLDSTSSPHGGSNGHHSGHVFDASPYGPLSPMSPGATSDYGGGGGGGGRSYYGTPSHSGGGSGGWHESSALSSPSSVYEHAGYSPFASYPPQSSSTSPSGYGGNNHGGGGGPLSPSSSSSYPSSFGSTPQFVMTPDGTTGPGQHGFDARSTSVHPFDSANGPPLTPSHMETAAPQYHGMQEHAQQTFGSSAQSAPLQTMPTGTSYALEGSSEQQASQQQQQQQQQQHHHHQQQQSQQPPQPYAAAGTGYREQDSAQYSTSTSMQDFQQRAPSSTDGSVSLTSSSSSASNYGYSTSTTMTPASTYHPEFAGTHANGTVLTAPPIPVTAAASTIGANGYQMAPPPSSHHHHQHHHHHHSNVVSATSAYSQPPSGPEPSHDSSTPFMAGATMAGPASQVGAMVDHPTMVSERC</sequence>
<evidence type="ECO:0000256" key="1">
    <source>
        <dbReference type="ARBA" id="ARBA00023125"/>
    </source>
</evidence>
<feature type="compositionally biased region" description="Low complexity" evidence="3">
    <location>
        <begin position="731"/>
        <end position="752"/>
    </location>
</feature>
<accession>A0A9P6U6X4</accession>
<gene>
    <name evidence="5" type="ORF">DFQ27_001901</name>
</gene>
<dbReference type="GO" id="GO:0051321">
    <property type="term" value="P:meiotic cell cycle"/>
    <property type="evidence" value="ECO:0007669"/>
    <property type="project" value="TreeGrafter"/>
</dbReference>
<feature type="compositionally biased region" description="Polar residues" evidence="3">
    <location>
        <begin position="817"/>
        <end position="828"/>
    </location>
</feature>
<feature type="region of interest" description="Disordered" evidence="3">
    <location>
        <begin position="433"/>
        <end position="452"/>
    </location>
</feature>
<feature type="compositionally biased region" description="Gly residues" evidence="3">
    <location>
        <begin position="499"/>
        <end position="509"/>
    </location>
</feature>
<name>A0A9P6U6X4_9FUNG</name>
<feature type="compositionally biased region" description="Low complexity" evidence="3">
    <location>
        <begin position="672"/>
        <end position="684"/>
    </location>
</feature>
<evidence type="ECO:0000313" key="5">
    <source>
        <dbReference type="EMBL" id="KAG0263157.1"/>
    </source>
</evidence>
<feature type="compositionally biased region" description="Basic residues" evidence="3">
    <location>
        <begin position="804"/>
        <end position="816"/>
    </location>
</feature>
<dbReference type="PANTHER" id="PTHR35144">
    <property type="entry name" value="MEIOSIS-SPECIFIC TRANSCRIPTION FACTOR NDT80"/>
    <property type="match status" value="1"/>
</dbReference>
<evidence type="ECO:0000256" key="3">
    <source>
        <dbReference type="SAM" id="MobiDB-lite"/>
    </source>
</evidence>
<dbReference type="SUPFAM" id="SSF49417">
    <property type="entry name" value="p53-like transcription factors"/>
    <property type="match status" value="1"/>
</dbReference>
<dbReference type="PROSITE" id="PS51517">
    <property type="entry name" value="NDT80"/>
    <property type="match status" value="1"/>
</dbReference>
<feature type="compositionally biased region" description="Low complexity" evidence="3">
    <location>
        <begin position="572"/>
        <end position="586"/>
    </location>
</feature>
<organism evidence="5 6">
    <name type="scientific">Actinomortierella ambigua</name>
    <dbReference type="NCBI Taxonomy" id="1343610"/>
    <lineage>
        <taxon>Eukaryota</taxon>
        <taxon>Fungi</taxon>
        <taxon>Fungi incertae sedis</taxon>
        <taxon>Mucoromycota</taxon>
        <taxon>Mortierellomycotina</taxon>
        <taxon>Mortierellomycetes</taxon>
        <taxon>Mortierellales</taxon>
        <taxon>Mortierellaceae</taxon>
        <taxon>Actinomortierella</taxon>
    </lineage>
</organism>
<feature type="domain" description="NDT80" evidence="4">
    <location>
        <begin position="158"/>
        <end position="396"/>
    </location>
</feature>
<feature type="region of interest" description="Disordered" evidence="3">
    <location>
        <begin position="72"/>
        <end position="102"/>
    </location>
</feature>
<dbReference type="InterPro" id="IPR052605">
    <property type="entry name" value="Fungal_trans_regulator"/>
</dbReference>
<proteinExistence type="predicted"/>
<dbReference type="Pfam" id="PF05224">
    <property type="entry name" value="NDT80_PhoG"/>
    <property type="match status" value="1"/>
</dbReference>
<evidence type="ECO:0000259" key="4">
    <source>
        <dbReference type="PROSITE" id="PS51517"/>
    </source>
</evidence>
<keyword evidence="6" id="KW-1185">Reference proteome</keyword>
<keyword evidence="1 2" id="KW-0238">DNA-binding</keyword>
<feature type="compositionally biased region" description="Basic residues" evidence="3">
    <location>
        <begin position="436"/>
        <end position="449"/>
    </location>
</feature>
<dbReference type="GO" id="GO:0003677">
    <property type="term" value="F:DNA binding"/>
    <property type="evidence" value="ECO:0007669"/>
    <property type="project" value="UniProtKB-KW"/>
</dbReference>
<dbReference type="Proteomes" id="UP000807716">
    <property type="component" value="Unassembled WGS sequence"/>
</dbReference>
<feature type="region of interest" description="Disordered" evidence="3">
    <location>
        <begin position="546"/>
        <end position="752"/>
    </location>
</feature>
<reference evidence="5" key="1">
    <citation type="journal article" date="2020" name="Fungal Divers.">
        <title>Resolving the Mortierellaceae phylogeny through synthesis of multi-gene phylogenetics and phylogenomics.</title>
        <authorList>
            <person name="Vandepol N."/>
            <person name="Liber J."/>
            <person name="Desiro A."/>
            <person name="Na H."/>
            <person name="Kennedy M."/>
            <person name="Barry K."/>
            <person name="Grigoriev I.V."/>
            <person name="Miller A.N."/>
            <person name="O'Donnell K."/>
            <person name="Stajich J.E."/>
            <person name="Bonito G."/>
        </authorList>
    </citation>
    <scope>NUCLEOTIDE SEQUENCE</scope>
    <source>
        <strain evidence="5">BC1065</strain>
    </source>
</reference>
<dbReference type="GO" id="GO:0003700">
    <property type="term" value="F:DNA-binding transcription factor activity"/>
    <property type="evidence" value="ECO:0007669"/>
    <property type="project" value="UniProtKB-UniRule"/>
</dbReference>
<feature type="compositionally biased region" description="Polar residues" evidence="3">
    <location>
        <begin position="641"/>
        <end position="663"/>
    </location>
</feature>
<evidence type="ECO:0000256" key="2">
    <source>
        <dbReference type="PROSITE-ProRule" id="PRU00850"/>
    </source>
</evidence>
<comment type="caution">
    <text evidence="5">The sequence shown here is derived from an EMBL/GenBank/DDBJ whole genome shotgun (WGS) entry which is preliminary data.</text>
</comment>
<feature type="compositionally biased region" description="Polar residues" evidence="3">
    <location>
        <begin position="77"/>
        <end position="93"/>
    </location>
</feature>
<dbReference type="PANTHER" id="PTHR35144:SF2">
    <property type="entry name" value="MEIOSIS-SPECIFIC TRANSCRIPTION FACTOR NDT80"/>
    <property type="match status" value="1"/>
</dbReference>
<feature type="region of interest" description="Disordered" evidence="3">
    <location>
        <begin position="793"/>
        <end position="847"/>
    </location>
</feature>
<feature type="compositionally biased region" description="Gly residues" evidence="3">
    <location>
        <begin position="559"/>
        <end position="571"/>
    </location>
</feature>
<dbReference type="Gene3D" id="2.60.40.1390">
    <property type="entry name" value="NDT80 DNA-binding domain"/>
    <property type="match status" value="1"/>
</dbReference>
<dbReference type="AlphaFoldDB" id="A0A9P6U6X4"/>
<evidence type="ECO:0000313" key="6">
    <source>
        <dbReference type="Proteomes" id="UP000807716"/>
    </source>
</evidence>
<dbReference type="GO" id="GO:0000228">
    <property type="term" value="C:nuclear chromosome"/>
    <property type="evidence" value="ECO:0007669"/>
    <property type="project" value="TreeGrafter"/>
</dbReference>
<feature type="DNA-binding region" description="NDT80" evidence="2">
    <location>
        <begin position="158"/>
        <end position="396"/>
    </location>
</feature>
<dbReference type="EMBL" id="JAAAJB010000168">
    <property type="protein sequence ID" value="KAG0263157.1"/>
    <property type="molecule type" value="Genomic_DNA"/>
</dbReference>
<feature type="compositionally biased region" description="Polar residues" evidence="3">
    <location>
        <begin position="713"/>
        <end position="730"/>
    </location>
</feature>
<dbReference type="GO" id="GO:0045944">
    <property type="term" value="P:positive regulation of transcription by RNA polymerase II"/>
    <property type="evidence" value="ECO:0007669"/>
    <property type="project" value="TreeGrafter"/>
</dbReference>
<dbReference type="InterPro" id="IPR024061">
    <property type="entry name" value="NDT80_DNA-bd_dom"/>
</dbReference>